<evidence type="ECO:0000256" key="1">
    <source>
        <dbReference type="ARBA" id="ARBA00004651"/>
    </source>
</evidence>
<comment type="subcellular location">
    <subcellularLocation>
        <location evidence="1">Cell membrane</location>
        <topology evidence="1">Multi-pass membrane protein</topology>
    </subcellularLocation>
</comment>
<dbReference type="Gene3D" id="1.20.1530.20">
    <property type="match status" value="1"/>
</dbReference>
<feature type="transmembrane region" description="Helical" evidence="8">
    <location>
        <begin position="7"/>
        <end position="27"/>
    </location>
</feature>
<feature type="transmembrane region" description="Helical" evidence="8">
    <location>
        <begin position="223"/>
        <end position="243"/>
    </location>
</feature>
<keyword evidence="4" id="KW-1003">Cell membrane</keyword>
<gene>
    <name evidence="9" type="ORF">ABID13_000828</name>
</gene>
<feature type="transmembrane region" description="Helical" evidence="8">
    <location>
        <begin position="157"/>
        <end position="177"/>
    </location>
</feature>
<name>A0ABV2FT39_9FIRM</name>
<evidence type="ECO:0000256" key="8">
    <source>
        <dbReference type="SAM" id="Phobius"/>
    </source>
</evidence>
<feature type="transmembrane region" description="Helical" evidence="8">
    <location>
        <begin position="39"/>
        <end position="59"/>
    </location>
</feature>
<organism evidence="9 10">
    <name type="scientific">Enterocloster citroniae</name>
    <dbReference type="NCBI Taxonomy" id="358743"/>
    <lineage>
        <taxon>Bacteria</taxon>
        <taxon>Bacillati</taxon>
        <taxon>Bacillota</taxon>
        <taxon>Clostridia</taxon>
        <taxon>Lachnospirales</taxon>
        <taxon>Lachnospiraceae</taxon>
        <taxon>Enterocloster</taxon>
    </lineage>
</organism>
<feature type="transmembrane region" description="Helical" evidence="8">
    <location>
        <begin position="249"/>
        <end position="270"/>
    </location>
</feature>
<dbReference type="PANTHER" id="PTHR36838">
    <property type="entry name" value="AUXIN EFFLUX CARRIER FAMILY PROTEIN"/>
    <property type="match status" value="1"/>
</dbReference>
<sequence>MPMETAAIILRQIIIMFLYMAIGWWMYKKNLITQEGSRSMAHLLLYVILPCVIIQSFCVERSAKNIRMIQQSFAGAIAVLTAAMMVSHLLLKKKPVDNFGAAFSNAGFMGIPLITATLGEQAVICAAGMIALLNALQWTYGQMILSGDRRAVSLKEVAKSPVVAALAAGMCIFLLQLPVPSMIQSSMGAIARLNAPIAMIILGVYLGHVPIREILCDKNAWKCSAVRLMVIPAITVVVLRFMFPDNQAMAMALLLSAIAPVGSNVAVYAQKGAQDYGYAVKIVCLSTLLSALSMPLIMYAYMAACSLLP</sequence>
<keyword evidence="7 8" id="KW-0472">Membrane</keyword>
<dbReference type="InterPro" id="IPR004776">
    <property type="entry name" value="Mem_transp_PIN-like"/>
</dbReference>
<dbReference type="Pfam" id="PF03547">
    <property type="entry name" value="Mem_trans"/>
    <property type="match status" value="2"/>
</dbReference>
<evidence type="ECO:0000256" key="3">
    <source>
        <dbReference type="ARBA" id="ARBA00022448"/>
    </source>
</evidence>
<evidence type="ECO:0000256" key="5">
    <source>
        <dbReference type="ARBA" id="ARBA00022692"/>
    </source>
</evidence>
<comment type="similarity">
    <text evidence="2">Belongs to the auxin efflux carrier (TC 2.A.69) family.</text>
</comment>
<feature type="transmembrane region" description="Helical" evidence="8">
    <location>
        <begin position="111"/>
        <end position="136"/>
    </location>
</feature>
<dbReference type="PANTHER" id="PTHR36838:SF1">
    <property type="entry name" value="SLR1864 PROTEIN"/>
    <property type="match status" value="1"/>
</dbReference>
<keyword evidence="5 8" id="KW-0812">Transmembrane</keyword>
<evidence type="ECO:0000313" key="10">
    <source>
        <dbReference type="Proteomes" id="UP001549200"/>
    </source>
</evidence>
<reference evidence="9 10" key="1">
    <citation type="submission" date="2024-06" db="EMBL/GenBank/DDBJ databases">
        <title>Genomic Encyclopedia of Type Strains, Phase IV (KMG-IV): sequencing the most valuable type-strain genomes for metagenomic binning, comparative biology and taxonomic classification.</title>
        <authorList>
            <person name="Goeker M."/>
        </authorList>
    </citation>
    <scope>NUCLEOTIDE SEQUENCE [LARGE SCALE GENOMIC DNA]</scope>
    <source>
        <strain evidence="9 10">DSM 19261</strain>
    </source>
</reference>
<evidence type="ECO:0000256" key="7">
    <source>
        <dbReference type="ARBA" id="ARBA00023136"/>
    </source>
</evidence>
<keyword evidence="6 8" id="KW-1133">Transmembrane helix</keyword>
<keyword evidence="3" id="KW-0813">Transport</keyword>
<proteinExistence type="inferred from homology"/>
<dbReference type="EMBL" id="JBEPLZ010000003">
    <property type="protein sequence ID" value="MET3569205.1"/>
    <property type="molecule type" value="Genomic_DNA"/>
</dbReference>
<dbReference type="Proteomes" id="UP001549200">
    <property type="component" value="Unassembled WGS sequence"/>
</dbReference>
<protein>
    <submittedName>
        <fullName evidence="9">Permease</fullName>
    </submittedName>
</protein>
<feature type="transmembrane region" description="Helical" evidence="8">
    <location>
        <begin position="189"/>
        <end position="211"/>
    </location>
</feature>
<evidence type="ECO:0000313" key="9">
    <source>
        <dbReference type="EMBL" id="MET3569205.1"/>
    </source>
</evidence>
<feature type="transmembrane region" description="Helical" evidence="8">
    <location>
        <begin position="282"/>
        <end position="302"/>
    </location>
</feature>
<dbReference type="InterPro" id="IPR038770">
    <property type="entry name" value="Na+/solute_symporter_sf"/>
</dbReference>
<evidence type="ECO:0000256" key="6">
    <source>
        <dbReference type="ARBA" id="ARBA00022989"/>
    </source>
</evidence>
<evidence type="ECO:0000256" key="4">
    <source>
        <dbReference type="ARBA" id="ARBA00022475"/>
    </source>
</evidence>
<accession>A0ABV2FT39</accession>
<evidence type="ECO:0000256" key="2">
    <source>
        <dbReference type="ARBA" id="ARBA00010145"/>
    </source>
</evidence>
<keyword evidence="10" id="KW-1185">Reference proteome</keyword>
<feature type="transmembrane region" description="Helical" evidence="8">
    <location>
        <begin position="71"/>
        <end position="91"/>
    </location>
</feature>
<comment type="caution">
    <text evidence="9">The sequence shown here is derived from an EMBL/GenBank/DDBJ whole genome shotgun (WGS) entry which is preliminary data.</text>
</comment>